<evidence type="ECO:0000313" key="3">
    <source>
        <dbReference type="Proteomes" id="UP000198417"/>
    </source>
</evidence>
<dbReference type="Proteomes" id="UP000198417">
    <property type="component" value="Unassembled WGS sequence"/>
</dbReference>
<evidence type="ECO:0000313" key="2">
    <source>
        <dbReference type="EMBL" id="SNR33209.1"/>
    </source>
</evidence>
<reference evidence="2 3" key="1">
    <citation type="submission" date="2017-06" db="EMBL/GenBank/DDBJ databases">
        <authorList>
            <person name="Kim H.J."/>
            <person name="Triplett B.A."/>
        </authorList>
    </citation>
    <scope>NUCLEOTIDE SEQUENCE [LARGE SCALE GENOMIC DNA]</scope>
    <source>
        <strain evidence="2 3">DSM 29052</strain>
    </source>
</reference>
<dbReference type="RefSeq" id="WP_089269083.1">
    <property type="nucleotide sequence ID" value="NZ_FZNN01000002.1"/>
</dbReference>
<dbReference type="PANTHER" id="PTHR33336">
    <property type="entry name" value="QUINOL MONOOXYGENASE YGIN-RELATED"/>
    <property type="match status" value="1"/>
</dbReference>
<sequence length="98" mass="10432">MITITAVIRAKAGQADTLRDALCAVADNVAKNEPGTIGFFISQDLSDPNVFTTYERFTSTAAMELHNGSPAVAIFFAQAEALIDGPVILHTCQEVSCK</sequence>
<dbReference type="Gene3D" id="3.30.70.100">
    <property type="match status" value="1"/>
</dbReference>
<feature type="domain" description="ABM" evidence="1">
    <location>
        <begin position="2"/>
        <end position="91"/>
    </location>
</feature>
<dbReference type="GO" id="GO:0004497">
    <property type="term" value="F:monooxygenase activity"/>
    <property type="evidence" value="ECO:0007669"/>
    <property type="project" value="UniProtKB-KW"/>
</dbReference>
<name>A0A238VI86_9RHOB</name>
<proteinExistence type="predicted"/>
<dbReference type="InterPro" id="IPR011008">
    <property type="entry name" value="Dimeric_a/b-barrel"/>
</dbReference>
<keyword evidence="2" id="KW-0560">Oxidoreductase</keyword>
<dbReference type="OrthoDB" id="287932at2"/>
<gene>
    <name evidence="2" type="ORF">SAMN06265370_102104</name>
</gene>
<dbReference type="PANTHER" id="PTHR33336:SF3">
    <property type="entry name" value="ABM DOMAIN-CONTAINING PROTEIN"/>
    <property type="match status" value="1"/>
</dbReference>
<keyword evidence="3" id="KW-1185">Reference proteome</keyword>
<accession>A0A238VI86</accession>
<dbReference type="AlphaFoldDB" id="A0A238VI86"/>
<dbReference type="SUPFAM" id="SSF54909">
    <property type="entry name" value="Dimeric alpha+beta barrel"/>
    <property type="match status" value="1"/>
</dbReference>
<evidence type="ECO:0000259" key="1">
    <source>
        <dbReference type="PROSITE" id="PS51725"/>
    </source>
</evidence>
<dbReference type="Pfam" id="PF03992">
    <property type="entry name" value="ABM"/>
    <property type="match status" value="1"/>
</dbReference>
<dbReference type="InterPro" id="IPR050744">
    <property type="entry name" value="AI-2_Isomerase_LsrG"/>
</dbReference>
<dbReference type="InterPro" id="IPR007138">
    <property type="entry name" value="ABM_dom"/>
</dbReference>
<organism evidence="2 3">
    <name type="scientific">Puniceibacterium sediminis</name>
    <dbReference type="NCBI Taxonomy" id="1608407"/>
    <lineage>
        <taxon>Bacteria</taxon>
        <taxon>Pseudomonadati</taxon>
        <taxon>Pseudomonadota</taxon>
        <taxon>Alphaproteobacteria</taxon>
        <taxon>Rhodobacterales</taxon>
        <taxon>Paracoccaceae</taxon>
        <taxon>Puniceibacterium</taxon>
    </lineage>
</organism>
<protein>
    <submittedName>
        <fullName evidence="2">Quinol monooxygenase YgiN</fullName>
    </submittedName>
</protein>
<keyword evidence="2" id="KW-0503">Monooxygenase</keyword>
<dbReference type="EMBL" id="FZNN01000002">
    <property type="protein sequence ID" value="SNR33209.1"/>
    <property type="molecule type" value="Genomic_DNA"/>
</dbReference>
<dbReference type="PROSITE" id="PS51725">
    <property type="entry name" value="ABM"/>
    <property type="match status" value="1"/>
</dbReference>